<dbReference type="InterPro" id="IPR016032">
    <property type="entry name" value="Sig_transdc_resp-reg_C-effctor"/>
</dbReference>
<dbReference type="InterPro" id="IPR011990">
    <property type="entry name" value="TPR-like_helical_dom_sf"/>
</dbReference>
<proteinExistence type="predicted"/>
<comment type="caution">
    <text evidence="2">The sequence shown here is derived from an EMBL/GenBank/DDBJ whole genome shotgun (WGS) entry which is preliminary data.</text>
</comment>
<protein>
    <submittedName>
        <fullName evidence="2">Tetratricopeptide (TPR) repeat protein</fullName>
    </submittedName>
</protein>
<dbReference type="InterPro" id="IPR036388">
    <property type="entry name" value="WH-like_DNA-bd_sf"/>
</dbReference>
<dbReference type="Gene3D" id="1.10.10.10">
    <property type="entry name" value="Winged helix-like DNA-binding domain superfamily/Winged helix DNA-binding domain"/>
    <property type="match status" value="1"/>
</dbReference>
<dbReference type="SUPFAM" id="SSF48452">
    <property type="entry name" value="TPR-like"/>
    <property type="match status" value="1"/>
</dbReference>
<name>A0A7W9KPG3_9PSEU</name>
<organism evidence="2 3">
    <name type="scientific">Kutzneria kofuensis</name>
    <dbReference type="NCBI Taxonomy" id="103725"/>
    <lineage>
        <taxon>Bacteria</taxon>
        <taxon>Bacillati</taxon>
        <taxon>Actinomycetota</taxon>
        <taxon>Actinomycetes</taxon>
        <taxon>Pseudonocardiales</taxon>
        <taxon>Pseudonocardiaceae</taxon>
        <taxon>Kutzneria</taxon>
    </lineage>
</organism>
<dbReference type="EMBL" id="JACHIR010000001">
    <property type="protein sequence ID" value="MBB5896324.1"/>
    <property type="molecule type" value="Genomic_DNA"/>
</dbReference>
<dbReference type="Proteomes" id="UP000585638">
    <property type="component" value="Unassembled WGS sequence"/>
</dbReference>
<dbReference type="GO" id="GO:0003677">
    <property type="term" value="F:DNA binding"/>
    <property type="evidence" value="ECO:0007669"/>
    <property type="project" value="InterPro"/>
</dbReference>
<dbReference type="SUPFAM" id="SSF46894">
    <property type="entry name" value="C-terminal effector domain of the bipartite response regulators"/>
    <property type="match status" value="1"/>
</dbReference>
<evidence type="ECO:0000259" key="1">
    <source>
        <dbReference type="SMART" id="SM00421"/>
    </source>
</evidence>
<evidence type="ECO:0000313" key="2">
    <source>
        <dbReference type="EMBL" id="MBB5896324.1"/>
    </source>
</evidence>
<dbReference type="AlphaFoldDB" id="A0A7W9KPG3"/>
<gene>
    <name evidence="2" type="ORF">BJ998_007520</name>
</gene>
<feature type="domain" description="HTH luxR-type" evidence="1">
    <location>
        <begin position="809"/>
        <end position="866"/>
    </location>
</feature>
<dbReference type="Gene3D" id="1.25.40.10">
    <property type="entry name" value="Tetratricopeptide repeat domain"/>
    <property type="match status" value="1"/>
</dbReference>
<dbReference type="GO" id="GO:0006355">
    <property type="term" value="P:regulation of DNA-templated transcription"/>
    <property type="evidence" value="ECO:0007669"/>
    <property type="project" value="InterPro"/>
</dbReference>
<dbReference type="InterPro" id="IPR000792">
    <property type="entry name" value="Tscrpt_reg_LuxR_C"/>
</dbReference>
<keyword evidence="3" id="KW-1185">Reference proteome</keyword>
<dbReference type="RefSeq" id="WP_345034215.1">
    <property type="nucleotide sequence ID" value="NZ_BAAAWY010000101.1"/>
</dbReference>
<accession>A0A7W9KPG3</accession>
<dbReference type="SMART" id="SM00421">
    <property type="entry name" value="HTH_LUXR"/>
    <property type="match status" value="1"/>
</dbReference>
<reference evidence="2 3" key="1">
    <citation type="submission" date="2020-08" db="EMBL/GenBank/DDBJ databases">
        <title>Sequencing the genomes of 1000 actinobacteria strains.</title>
        <authorList>
            <person name="Klenk H.-P."/>
        </authorList>
    </citation>
    <scope>NUCLEOTIDE SEQUENCE [LARGE SCALE GENOMIC DNA]</scope>
    <source>
        <strain evidence="2 3">DSM 43851</strain>
    </source>
</reference>
<evidence type="ECO:0000313" key="3">
    <source>
        <dbReference type="Proteomes" id="UP000585638"/>
    </source>
</evidence>
<dbReference type="Pfam" id="PF00196">
    <property type="entry name" value="GerE"/>
    <property type="match status" value="1"/>
</dbReference>
<sequence>MPRPSGHTPEGEAGDFRDLVVDIVDKLRMPGRPLVVLSGPAGAELSRALSEMRSCAEEQGLTTVNLPFSENTPLFHLADRIPSFEDRRNTPTLLVVEEIQRVAAAAVGGLEGLVRQLAATGTRSLCTVALPLPSAVEPAMVAMLARLRRDGLAEHVRLRPLPPRRLDALVTGAIGAKPAPELAALLWRATRGWPATVTAALRIMREHDLVRFVDRHAFLGPVDGAPHLPDSDALVLPIRRMGRDVWAAAKAAAVFGPLGDAAPRLVGDALGVPESEARRLLAGLEAAGVLRFRRAQRTWSFRPPLLGFALRWVLGPYERHRMAQVAVSAVWAGEAPEPDARYLADLLMSAGRMAPADRAKDTLLAIAGRRSFIDTDRAVRWLRAAADLSSDTQERAQILLTQARLCLARGTPLLALESSQALLLSLAGQLTPGQLLEVYFVHLTALHEAGETAVLERIADEGWLPGPGGQPHRSGFRLLALVLLNRWRQARDLLAADDLDPAFTSLRALVRLWFGEPAEFENSAAALAAGAGDPRQRPQQACWYAGALLTLGELGRAEQLLAETGLAAEHLRLPGRVLVAAERGRFDEALELARKSIATGPPFGSDVGQAGMYQVAATILASRGKLARARELLAAGRAGRPALGHLLAVPEALIEVALGRTAQARAVLREALDQAEDDGLVVHTDVLWTALADLAVRTGCQEEVPQCLREVELVAKQMGTGRAELNRLALLALVDKDPKAAEAGIDLARRRGQPMELASLLERLVRYGVADPALLAEAYDLLGGLDALMSRAWLRNTMRCNGISIPGRQATVAENERLLAVLVAEGLGNKQIATALQASEKSVEGRLSRLFARTGYHCRVELATAMLSGQFTG</sequence>